<comment type="caution">
    <text evidence="7">The sequence shown here is derived from an EMBL/GenBank/DDBJ whole genome shotgun (WGS) entry which is preliminary data.</text>
</comment>
<gene>
    <name evidence="7" type="ORF">PR048_014297</name>
</gene>
<evidence type="ECO:0000313" key="8">
    <source>
        <dbReference type="Proteomes" id="UP001159363"/>
    </source>
</evidence>
<evidence type="ECO:0000256" key="6">
    <source>
        <dbReference type="SAM" id="Phobius"/>
    </source>
</evidence>
<feature type="transmembrane region" description="Helical" evidence="6">
    <location>
        <begin position="346"/>
        <end position="366"/>
    </location>
</feature>
<feature type="transmembrane region" description="Helical" evidence="6">
    <location>
        <begin position="434"/>
        <end position="454"/>
    </location>
</feature>
<dbReference type="Proteomes" id="UP001159363">
    <property type="component" value="Chromosome 4"/>
</dbReference>
<feature type="region of interest" description="Disordered" evidence="5">
    <location>
        <begin position="299"/>
        <end position="340"/>
    </location>
</feature>
<proteinExistence type="predicted"/>
<feature type="compositionally biased region" description="Basic residues" evidence="5">
    <location>
        <begin position="312"/>
        <end position="321"/>
    </location>
</feature>
<feature type="transmembrane region" description="Helical" evidence="6">
    <location>
        <begin position="65"/>
        <end position="85"/>
    </location>
</feature>
<feature type="transmembrane region" description="Helical" evidence="6">
    <location>
        <begin position="475"/>
        <end position="495"/>
    </location>
</feature>
<protein>
    <submittedName>
        <fullName evidence="7">Uncharacterized protein</fullName>
    </submittedName>
</protein>
<dbReference type="Pfam" id="PF02535">
    <property type="entry name" value="Zip"/>
    <property type="match status" value="2"/>
</dbReference>
<keyword evidence="8" id="KW-1185">Reference proteome</keyword>
<name>A0ABQ9HE76_9NEOP</name>
<evidence type="ECO:0000256" key="2">
    <source>
        <dbReference type="ARBA" id="ARBA00022692"/>
    </source>
</evidence>
<dbReference type="InterPro" id="IPR003689">
    <property type="entry name" value="ZIP"/>
</dbReference>
<evidence type="ECO:0000256" key="5">
    <source>
        <dbReference type="SAM" id="MobiDB-lite"/>
    </source>
</evidence>
<keyword evidence="3 6" id="KW-1133">Transmembrane helix</keyword>
<accession>A0ABQ9HE76</accession>
<organism evidence="7 8">
    <name type="scientific">Dryococelus australis</name>
    <dbReference type="NCBI Taxonomy" id="614101"/>
    <lineage>
        <taxon>Eukaryota</taxon>
        <taxon>Metazoa</taxon>
        <taxon>Ecdysozoa</taxon>
        <taxon>Arthropoda</taxon>
        <taxon>Hexapoda</taxon>
        <taxon>Insecta</taxon>
        <taxon>Pterygota</taxon>
        <taxon>Neoptera</taxon>
        <taxon>Polyneoptera</taxon>
        <taxon>Phasmatodea</taxon>
        <taxon>Verophasmatodea</taxon>
        <taxon>Anareolatae</taxon>
        <taxon>Phasmatidae</taxon>
        <taxon>Eurycanthinae</taxon>
        <taxon>Dryococelus</taxon>
    </lineage>
</organism>
<keyword evidence="4 6" id="KW-0472">Membrane</keyword>
<dbReference type="PANTHER" id="PTHR11040:SF203">
    <property type="entry name" value="FI18611P1-RELATED"/>
    <property type="match status" value="1"/>
</dbReference>
<evidence type="ECO:0000256" key="1">
    <source>
        <dbReference type="ARBA" id="ARBA00004141"/>
    </source>
</evidence>
<evidence type="ECO:0000256" key="3">
    <source>
        <dbReference type="ARBA" id="ARBA00022989"/>
    </source>
</evidence>
<feature type="transmembrane region" description="Helical" evidence="6">
    <location>
        <begin position="372"/>
        <end position="392"/>
    </location>
</feature>
<dbReference type="PANTHER" id="PTHR11040">
    <property type="entry name" value="ZINC/IRON TRANSPORTER"/>
    <property type="match status" value="1"/>
</dbReference>
<reference evidence="7 8" key="1">
    <citation type="submission" date="2023-02" db="EMBL/GenBank/DDBJ databases">
        <title>LHISI_Scaffold_Assembly.</title>
        <authorList>
            <person name="Stuart O.P."/>
            <person name="Cleave R."/>
            <person name="Magrath M.J.L."/>
            <person name="Mikheyev A.S."/>
        </authorList>
    </citation>
    <scope>NUCLEOTIDE SEQUENCE [LARGE SCALE GENOMIC DNA]</scope>
    <source>
        <strain evidence="7">Daus_M_001</strain>
        <tissue evidence="7">Leg muscle</tissue>
    </source>
</reference>
<keyword evidence="2 6" id="KW-0812">Transmembrane</keyword>
<evidence type="ECO:0000256" key="4">
    <source>
        <dbReference type="ARBA" id="ARBA00023136"/>
    </source>
</evidence>
<dbReference type="EMBL" id="JARBHB010000005">
    <property type="protein sequence ID" value="KAJ8882486.1"/>
    <property type="molecule type" value="Genomic_DNA"/>
</dbReference>
<evidence type="ECO:0000313" key="7">
    <source>
        <dbReference type="EMBL" id="KAJ8882486.1"/>
    </source>
</evidence>
<comment type="subcellular location">
    <subcellularLocation>
        <location evidence="1">Membrane</location>
        <topology evidence="1">Multi-pass membrane protein</topology>
    </subcellularLocation>
</comment>
<sequence>MKLRKKSLPLTGALSDMRLTLKTADPITAEQDNLLSLLSRNTLIQIRHENSFTIHNDRWKIEASISYFLCFGGGVLIATSFIHIIPEVQEAIEVIKAKDDSIIPKDSEFPWGELCICIGFFLVYLLEEVVHRVFDTPGHDDGKDIVKPKDVAPMGKTVGKIVPTTQSWWRSCLSDDENLPLLVVNLGHPKPSRNTLPHIYISPNSIAQFVRNIPDGVNAGINGRGKRENPEKIRRPVASSATIPTCENSGVTRPRVEPGSPRSSASCCGVNVVLACSWSQVHLLVSSFSIDKLAKETPQVLPPVGGGEEGSHHHHHHHHHCTVHEQQKEPPPPEPHDDGAGSLRGLLMVVALSFHSVFEGLALGLQPTTRDTWYLFGAVAVHTCALLTCIGLELATSGLAAPRVVLYVSVLALVSPVGVAAGLVVTLHSPDGPQALVVAVLQGVAGGTIIYVTFFEVLERERRKPAVPGGGLAKLACVACGFGVMTAIQALGFTARRSTFPLSSRTVTIL</sequence>
<feature type="transmembrane region" description="Helical" evidence="6">
    <location>
        <begin position="404"/>
        <end position="428"/>
    </location>
</feature>
<feature type="transmembrane region" description="Helical" evidence="6">
    <location>
        <begin position="109"/>
        <end position="126"/>
    </location>
</feature>